<dbReference type="GO" id="GO:0004386">
    <property type="term" value="F:helicase activity"/>
    <property type="evidence" value="ECO:0007669"/>
    <property type="project" value="UniProtKB-KW"/>
</dbReference>
<dbReference type="PANTHER" id="PTHR11274">
    <property type="entry name" value="RAD25/XP-B DNA REPAIR HELICASE"/>
    <property type="match status" value="1"/>
</dbReference>
<keyword evidence="3" id="KW-0347">Helicase</keyword>
<keyword evidence="2" id="KW-0378">Hydrolase</keyword>
<dbReference type="InterPro" id="IPR050615">
    <property type="entry name" value="ATP-dep_DNA_Helicase"/>
</dbReference>
<dbReference type="Pfam" id="PF04851">
    <property type="entry name" value="ResIII"/>
    <property type="match status" value="1"/>
</dbReference>
<dbReference type="GO" id="GO:0003677">
    <property type="term" value="F:DNA binding"/>
    <property type="evidence" value="ECO:0007669"/>
    <property type="project" value="InterPro"/>
</dbReference>
<sequence length="180" mass="19559">MTLPPNLRLQPRTWQVKALASWEANNRKGVVAVVTGGGKTAFAELCLERVWQTSPGHRVSIVVPSSALLDQWHVSLEEDLGLDARDIATYSGEGKPRSPSLVNLFVINTARSESPRLCSAGPTGLIVDECHRAASPENARALEGPHTFTIGLSATPERDYDNKFLEVVAPKLGPIIYEYG</sequence>
<dbReference type="InterPro" id="IPR027417">
    <property type="entry name" value="P-loop_NTPase"/>
</dbReference>
<feature type="domain" description="Helicase ATP-binding" evidence="5">
    <location>
        <begin position="20"/>
        <end position="174"/>
    </location>
</feature>
<keyword evidence="1" id="KW-0547">Nucleotide-binding</keyword>
<reference evidence="6" key="1">
    <citation type="submission" date="2018-05" db="EMBL/GenBank/DDBJ databases">
        <authorList>
            <person name="Lanie J.A."/>
            <person name="Ng W.-L."/>
            <person name="Kazmierczak K.M."/>
            <person name="Andrzejewski T.M."/>
            <person name="Davidsen T.M."/>
            <person name="Wayne K.J."/>
            <person name="Tettelin H."/>
            <person name="Glass J.I."/>
            <person name="Rusch D."/>
            <person name="Podicherti R."/>
            <person name="Tsui H.-C.T."/>
            <person name="Winkler M.E."/>
        </authorList>
    </citation>
    <scope>NUCLEOTIDE SEQUENCE</scope>
</reference>
<keyword evidence="4" id="KW-0067">ATP-binding</keyword>
<dbReference type="EMBL" id="UINC01194749">
    <property type="protein sequence ID" value="SVE10988.1"/>
    <property type="molecule type" value="Genomic_DNA"/>
</dbReference>
<dbReference type="InterPro" id="IPR014001">
    <property type="entry name" value="Helicase_ATP-bd"/>
</dbReference>
<dbReference type="PROSITE" id="PS51192">
    <property type="entry name" value="HELICASE_ATP_BIND_1"/>
    <property type="match status" value="1"/>
</dbReference>
<dbReference type="SMART" id="SM00487">
    <property type="entry name" value="DEXDc"/>
    <property type="match status" value="1"/>
</dbReference>
<dbReference type="PANTHER" id="PTHR11274:SF0">
    <property type="entry name" value="GENERAL TRANSCRIPTION AND DNA REPAIR FACTOR IIH HELICASE SUBUNIT XPB"/>
    <property type="match status" value="1"/>
</dbReference>
<proteinExistence type="predicted"/>
<dbReference type="Gene3D" id="3.40.50.300">
    <property type="entry name" value="P-loop containing nucleotide triphosphate hydrolases"/>
    <property type="match status" value="1"/>
</dbReference>
<evidence type="ECO:0000313" key="6">
    <source>
        <dbReference type="EMBL" id="SVE10988.1"/>
    </source>
</evidence>
<dbReference type="InterPro" id="IPR006935">
    <property type="entry name" value="Helicase/UvrB_N"/>
</dbReference>
<evidence type="ECO:0000259" key="5">
    <source>
        <dbReference type="PROSITE" id="PS51192"/>
    </source>
</evidence>
<dbReference type="AlphaFoldDB" id="A0A383AUZ9"/>
<evidence type="ECO:0000256" key="4">
    <source>
        <dbReference type="ARBA" id="ARBA00022840"/>
    </source>
</evidence>
<dbReference type="GO" id="GO:0016787">
    <property type="term" value="F:hydrolase activity"/>
    <property type="evidence" value="ECO:0007669"/>
    <property type="project" value="UniProtKB-KW"/>
</dbReference>
<gene>
    <name evidence="6" type="ORF">METZ01_LOCUS463842</name>
</gene>
<dbReference type="GO" id="GO:0005524">
    <property type="term" value="F:ATP binding"/>
    <property type="evidence" value="ECO:0007669"/>
    <property type="project" value="UniProtKB-KW"/>
</dbReference>
<name>A0A383AUZ9_9ZZZZ</name>
<organism evidence="6">
    <name type="scientific">marine metagenome</name>
    <dbReference type="NCBI Taxonomy" id="408172"/>
    <lineage>
        <taxon>unclassified sequences</taxon>
        <taxon>metagenomes</taxon>
        <taxon>ecological metagenomes</taxon>
    </lineage>
</organism>
<dbReference type="SUPFAM" id="SSF52540">
    <property type="entry name" value="P-loop containing nucleoside triphosphate hydrolases"/>
    <property type="match status" value="1"/>
</dbReference>
<evidence type="ECO:0000256" key="3">
    <source>
        <dbReference type="ARBA" id="ARBA00022806"/>
    </source>
</evidence>
<protein>
    <recommendedName>
        <fullName evidence="5">Helicase ATP-binding domain-containing protein</fullName>
    </recommendedName>
</protein>
<feature type="non-terminal residue" evidence="6">
    <location>
        <position position="180"/>
    </location>
</feature>
<evidence type="ECO:0000256" key="1">
    <source>
        <dbReference type="ARBA" id="ARBA00022741"/>
    </source>
</evidence>
<evidence type="ECO:0000256" key="2">
    <source>
        <dbReference type="ARBA" id="ARBA00022801"/>
    </source>
</evidence>
<accession>A0A383AUZ9</accession>